<dbReference type="EMBL" id="JAJSOF020000015">
    <property type="protein sequence ID" value="KAJ4441878.1"/>
    <property type="molecule type" value="Genomic_DNA"/>
</dbReference>
<keyword evidence="3" id="KW-1185">Reference proteome</keyword>
<comment type="caution">
    <text evidence="2">The sequence shown here is derived from an EMBL/GenBank/DDBJ whole genome shotgun (WGS) entry which is preliminary data.</text>
</comment>
<gene>
    <name evidence="2" type="ORF">ANN_11738</name>
</gene>
<feature type="compositionally biased region" description="Basic and acidic residues" evidence="1">
    <location>
        <begin position="25"/>
        <end position="35"/>
    </location>
</feature>
<feature type="region of interest" description="Disordered" evidence="1">
    <location>
        <begin position="76"/>
        <end position="117"/>
    </location>
</feature>
<dbReference type="Proteomes" id="UP001148838">
    <property type="component" value="Unassembled WGS sequence"/>
</dbReference>
<accession>A0ABQ8T6J3</accession>
<feature type="region of interest" description="Disordered" evidence="1">
    <location>
        <begin position="1"/>
        <end position="38"/>
    </location>
</feature>
<sequence length="147" mass="16301">MAGLCEGGNEPPGSLKVKEEEEEKEKERKQQDDGTKNVGIMSLLDLCPDMPLFAIPRQRCKVREYLWLMGTDLNAPKTKFVHDDDDDDDDDDYEDGCAGSSRKGGSDGGGGDDPAVELLEGFIPGRTRVRTPQCILHALQLHRLFTH</sequence>
<protein>
    <submittedName>
        <fullName evidence="2">Uncharacterized protein</fullName>
    </submittedName>
</protein>
<organism evidence="2 3">
    <name type="scientific">Periplaneta americana</name>
    <name type="common">American cockroach</name>
    <name type="synonym">Blatta americana</name>
    <dbReference type="NCBI Taxonomy" id="6978"/>
    <lineage>
        <taxon>Eukaryota</taxon>
        <taxon>Metazoa</taxon>
        <taxon>Ecdysozoa</taxon>
        <taxon>Arthropoda</taxon>
        <taxon>Hexapoda</taxon>
        <taxon>Insecta</taxon>
        <taxon>Pterygota</taxon>
        <taxon>Neoptera</taxon>
        <taxon>Polyneoptera</taxon>
        <taxon>Dictyoptera</taxon>
        <taxon>Blattodea</taxon>
        <taxon>Blattoidea</taxon>
        <taxon>Blattidae</taxon>
        <taxon>Blattinae</taxon>
        <taxon>Periplaneta</taxon>
    </lineage>
</organism>
<proteinExistence type="predicted"/>
<evidence type="ECO:0000313" key="2">
    <source>
        <dbReference type="EMBL" id="KAJ4441878.1"/>
    </source>
</evidence>
<evidence type="ECO:0000313" key="3">
    <source>
        <dbReference type="Proteomes" id="UP001148838"/>
    </source>
</evidence>
<name>A0ABQ8T6J3_PERAM</name>
<evidence type="ECO:0000256" key="1">
    <source>
        <dbReference type="SAM" id="MobiDB-lite"/>
    </source>
</evidence>
<reference evidence="2 3" key="1">
    <citation type="journal article" date="2022" name="Allergy">
        <title>Genome assembly and annotation of Periplaneta americana reveal a comprehensive cockroach allergen profile.</title>
        <authorList>
            <person name="Wang L."/>
            <person name="Xiong Q."/>
            <person name="Saelim N."/>
            <person name="Wang L."/>
            <person name="Nong W."/>
            <person name="Wan A.T."/>
            <person name="Shi M."/>
            <person name="Liu X."/>
            <person name="Cao Q."/>
            <person name="Hui J.H.L."/>
            <person name="Sookrung N."/>
            <person name="Leung T.F."/>
            <person name="Tungtrongchitr A."/>
            <person name="Tsui S.K.W."/>
        </authorList>
    </citation>
    <scope>NUCLEOTIDE SEQUENCE [LARGE SCALE GENOMIC DNA]</scope>
    <source>
        <strain evidence="2">PWHHKU_190912</strain>
    </source>
</reference>
<feature type="compositionally biased region" description="Acidic residues" evidence="1">
    <location>
        <begin position="83"/>
        <end position="95"/>
    </location>
</feature>